<reference evidence="15 16" key="1">
    <citation type="submission" date="2018-11" db="EMBL/GenBank/DDBJ databases">
        <title>Genome sequencing of Paenibacillus lentus DSM25539(T).</title>
        <authorList>
            <person name="Kook J.-K."/>
            <person name="Park S.-N."/>
            <person name="Lim Y.K."/>
        </authorList>
    </citation>
    <scope>NUCLEOTIDE SEQUENCE [LARGE SCALE GENOMIC DNA]</scope>
    <source>
        <strain evidence="15 16">DSM 25539</strain>
    </source>
</reference>
<feature type="transmembrane region" description="Helical" evidence="14">
    <location>
        <begin position="12"/>
        <end position="29"/>
    </location>
</feature>
<evidence type="ECO:0000313" key="16">
    <source>
        <dbReference type="Proteomes" id="UP000273145"/>
    </source>
</evidence>
<dbReference type="GO" id="GO:0009401">
    <property type="term" value="P:phosphoenolpyruvate-dependent sugar phosphotransferase system"/>
    <property type="evidence" value="ECO:0007669"/>
    <property type="project" value="UniProtKB-KW"/>
</dbReference>
<feature type="transmembrane region" description="Helical" evidence="14">
    <location>
        <begin position="180"/>
        <end position="200"/>
    </location>
</feature>
<feature type="transmembrane region" description="Helical" evidence="14">
    <location>
        <begin position="97"/>
        <end position="115"/>
    </location>
</feature>
<dbReference type="OrthoDB" id="9796178at2"/>
<evidence type="ECO:0000256" key="4">
    <source>
        <dbReference type="ARBA" id="ARBA00022475"/>
    </source>
</evidence>
<evidence type="ECO:0000256" key="6">
    <source>
        <dbReference type="ARBA" id="ARBA00022683"/>
    </source>
</evidence>
<evidence type="ECO:0000256" key="3">
    <source>
        <dbReference type="ARBA" id="ARBA00022448"/>
    </source>
</evidence>
<dbReference type="NCBIfam" id="NF009553">
    <property type="entry name" value="PRK12997.1-5"/>
    <property type="match status" value="1"/>
</dbReference>
<feature type="transmembrane region" description="Helical" evidence="14">
    <location>
        <begin position="221"/>
        <end position="242"/>
    </location>
</feature>
<evidence type="ECO:0000256" key="5">
    <source>
        <dbReference type="ARBA" id="ARBA00022597"/>
    </source>
</evidence>
<keyword evidence="7 14" id="KW-0812">Transmembrane</keyword>
<dbReference type="InterPro" id="IPR004703">
    <property type="entry name" value="PTS_sugar-sp_permease"/>
</dbReference>
<evidence type="ECO:0000256" key="13">
    <source>
        <dbReference type="ARBA" id="ARBA00042859"/>
    </source>
</evidence>
<comment type="subcellular location">
    <subcellularLocation>
        <location evidence="1">Cell membrane</location>
        <topology evidence="1">Multi-pass membrane protein</topology>
    </subcellularLocation>
</comment>
<evidence type="ECO:0000256" key="8">
    <source>
        <dbReference type="ARBA" id="ARBA00022989"/>
    </source>
</evidence>
<protein>
    <recommendedName>
        <fullName evidence="12">Ascorbate-specific PTS system EIIC component</fullName>
    </recommendedName>
    <alternativeName>
        <fullName evidence="13">Ascorbate-specific permease IIC component UlaA</fullName>
    </alternativeName>
</protein>
<proteinExistence type="inferred from homology"/>
<keyword evidence="16" id="KW-1185">Reference proteome</keyword>
<dbReference type="PANTHER" id="PTHR33843:SF4">
    <property type="entry name" value="ASCORBATE-SPECIFIC PTS SYSTEM EIIC COMPONENT"/>
    <property type="match status" value="1"/>
</dbReference>
<sequence length="421" mass="45580">MNATQMISKGLLGEPALLLGLIAFVGLLLQKQPFQRLVHGTIKTMLGYTLLQIGANAAGSSLSNLSAVIQKGFQIIGIIPHNETITALAQINFGEEIALIMLVGMIVHLMIARFTRIKYIFLTGHHMLFMASLLAGVLVSMSMPLWQVMVAGGIVLAFSMSFAPLITQPYVRRVTGNNDFAMGHFNSVGYVLSGFIASWFKKGPEPPESKGLQKLRSFFQDHMVVITVFTFVLFLFSGLFISPGGTQEMFSGRHILVVSLIQATWFAGGCYVILAGVRMLLSEIVPAFKGIADRVVPGAIPALDCPVLFKFSPFSAMIGFLLSFTGGLVAMVIQLQVQYTVIIPGVIPHFFSGGAAGVIAYKIGGRKGLIVSSLIHGFAITILPNFLIPLLSNLGYLRATFADSDFSVIGLLVHEVFSWFK</sequence>
<evidence type="ECO:0000256" key="12">
    <source>
        <dbReference type="ARBA" id="ARBA00039702"/>
    </source>
</evidence>
<feature type="transmembrane region" description="Helical" evidence="14">
    <location>
        <begin position="368"/>
        <end position="388"/>
    </location>
</feature>
<dbReference type="PANTHER" id="PTHR33843">
    <property type="entry name" value="ASCORBATE-SPECIFIC PTS SYSTEM EIIC COMPONENT"/>
    <property type="match status" value="1"/>
</dbReference>
<evidence type="ECO:0000256" key="10">
    <source>
        <dbReference type="ARBA" id="ARBA00037387"/>
    </source>
</evidence>
<evidence type="ECO:0000256" key="1">
    <source>
        <dbReference type="ARBA" id="ARBA00004651"/>
    </source>
</evidence>
<organism evidence="15 16">
    <name type="scientific">Paenibacillus lentus</name>
    <dbReference type="NCBI Taxonomy" id="1338368"/>
    <lineage>
        <taxon>Bacteria</taxon>
        <taxon>Bacillati</taxon>
        <taxon>Bacillota</taxon>
        <taxon>Bacilli</taxon>
        <taxon>Bacillales</taxon>
        <taxon>Paenibacillaceae</taxon>
        <taxon>Paenibacillus</taxon>
    </lineage>
</organism>
<feature type="transmembrane region" description="Helical" evidence="14">
    <location>
        <begin position="341"/>
        <end position="361"/>
    </location>
</feature>
<dbReference type="KEGG" id="plen:EIM92_02475"/>
<keyword evidence="6" id="KW-0598">Phosphotransferase system</keyword>
<keyword evidence="3" id="KW-0813">Transport</keyword>
<comment type="function">
    <text evidence="10">The phosphoenolpyruvate-dependent sugar phosphotransferase system (sugar PTS), a major carbohydrate active transport system, catalyzes the phosphorylation of incoming sugar substrates concomitantly with their translocation across the cell membrane. The enzyme II UlaABC PTS system is involved in ascorbate transport.</text>
</comment>
<gene>
    <name evidence="15" type="ORF">EIM92_02475</name>
</gene>
<dbReference type="GO" id="GO:0005886">
    <property type="term" value="C:plasma membrane"/>
    <property type="evidence" value="ECO:0007669"/>
    <property type="project" value="UniProtKB-SubCell"/>
</dbReference>
<evidence type="ECO:0000256" key="2">
    <source>
        <dbReference type="ARBA" id="ARBA00011738"/>
    </source>
</evidence>
<evidence type="ECO:0000256" key="9">
    <source>
        <dbReference type="ARBA" id="ARBA00023136"/>
    </source>
</evidence>
<evidence type="ECO:0000256" key="11">
    <source>
        <dbReference type="ARBA" id="ARBA00038218"/>
    </source>
</evidence>
<feature type="transmembrane region" description="Helical" evidence="14">
    <location>
        <begin position="254"/>
        <end position="274"/>
    </location>
</feature>
<accession>A0A3Q8S924</accession>
<dbReference type="AlphaFoldDB" id="A0A3Q8S924"/>
<comment type="similarity">
    <text evidence="11">Belongs to the UlaA family.</text>
</comment>
<evidence type="ECO:0000313" key="15">
    <source>
        <dbReference type="EMBL" id="AZK45204.1"/>
    </source>
</evidence>
<name>A0A3Q8S924_9BACL</name>
<feature type="transmembrane region" description="Helical" evidence="14">
    <location>
        <begin position="127"/>
        <end position="160"/>
    </location>
</feature>
<dbReference type="Pfam" id="PF03611">
    <property type="entry name" value="EIIC-GAT"/>
    <property type="match status" value="1"/>
</dbReference>
<dbReference type="EMBL" id="CP034248">
    <property type="protein sequence ID" value="AZK45204.1"/>
    <property type="molecule type" value="Genomic_DNA"/>
</dbReference>
<evidence type="ECO:0000256" key="7">
    <source>
        <dbReference type="ARBA" id="ARBA00022692"/>
    </source>
</evidence>
<comment type="subunit">
    <text evidence="2">Homodimer.</text>
</comment>
<dbReference type="InterPro" id="IPR051562">
    <property type="entry name" value="Ascorbate-PTS_EIIC"/>
</dbReference>
<keyword evidence="9 14" id="KW-0472">Membrane</keyword>
<keyword evidence="4" id="KW-1003">Cell membrane</keyword>
<keyword evidence="8 14" id="KW-1133">Transmembrane helix</keyword>
<dbReference type="RefSeq" id="WP_125081323.1">
    <property type="nucleotide sequence ID" value="NZ_CP034248.1"/>
</dbReference>
<feature type="transmembrane region" description="Helical" evidence="14">
    <location>
        <begin position="316"/>
        <end position="335"/>
    </location>
</feature>
<keyword evidence="5" id="KW-0762">Sugar transport</keyword>
<dbReference type="Proteomes" id="UP000273145">
    <property type="component" value="Chromosome"/>
</dbReference>
<evidence type="ECO:0000256" key="14">
    <source>
        <dbReference type="SAM" id="Phobius"/>
    </source>
</evidence>